<sequence length="161" mass="18498">MSDDRVNEALEQLTSDQIEQFRKYFNMFDKEGKGFIRATQVGQILRTMGQAFEERDLKQLIREFDSDGSGEIEFEEFAAMVANFVVSGEDNEGLQQELREAFRLYDKEGNGYINVSDLREILRALDDKITDDELDEMIAEIDTDGSGTVDFDEFLEMMSGE</sequence>
<evidence type="ECO:0000313" key="7">
    <source>
        <dbReference type="EMBL" id="CAD2167897.1"/>
    </source>
</evidence>
<feature type="domain" description="EF-hand" evidence="6">
    <location>
        <begin position="129"/>
        <end position="161"/>
    </location>
</feature>
<feature type="domain" description="EF-hand" evidence="6">
    <location>
        <begin position="93"/>
        <end position="128"/>
    </location>
</feature>
<dbReference type="CDD" id="cd00051">
    <property type="entry name" value="EFh"/>
    <property type="match status" value="1"/>
</dbReference>
<keyword evidence="1" id="KW-0479">Metal-binding</keyword>
<dbReference type="EMBL" id="CAJEWN010000133">
    <property type="protein sequence ID" value="CAD2167897.1"/>
    <property type="molecule type" value="Genomic_DNA"/>
</dbReference>
<dbReference type="Gene3D" id="1.10.238.10">
    <property type="entry name" value="EF-hand"/>
    <property type="match status" value="3"/>
</dbReference>
<evidence type="ECO:0000256" key="2">
    <source>
        <dbReference type="ARBA" id="ARBA00022737"/>
    </source>
</evidence>
<proteinExistence type="inferred from homology"/>
<name>A0A6V7UZ69_MELEN</name>
<dbReference type="InterPro" id="IPR018247">
    <property type="entry name" value="EF_Hand_1_Ca_BS"/>
</dbReference>
<feature type="domain" description="EF-hand" evidence="6">
    <location>
        <begin position="16"/>
        <end position="51"/>
    </location>
</feature>
<dbReference type="SMART" id="SM00054">
    <property type="entry name" value="EFh"/>
    <property type="match status" value="4"/>
</dbReference>
<keyword evidence="2" id="KW-0677">Repeat</keyword>
<dbReference type="PANTHER" id="PTHR23048:SF0">
    <property type="entry name" value="CALMODULIN LIKE 3"/>
    <property type="match status" value="1"/>
</dbReference>
<reference evidence="7 8" key="1">
    <citation type="submission" date="2020-08" db="EMBL/GenBank/DDBJ databases">
        <authorList>
            <person name="Koutsovoulos G."/>
            <person name="Danchin GJ E."/>
        </authorList>
    </citation>
    <scope>NUCLEOTIDE SEQUENCE [LARGE SCALE GENOMIC DNA]</scope>
</reference>
<evidence type="ECO:0000256" key="5">
    <source>
        <dbReference type="ARBA" id="ARBA00038202"/>
    </source>
</evidence>
<dbReference type="InterPro" id="IPR011992">
    <property type="entry name" value="EF-hand-dom_pair"/>
</dbReference>
<organism evidence="7 8">
    <name type="scientific">Meloidogyne enterolobii</name>
    <name type="common">Root-knot nematode worm</name>
    <name type="synonym">Meloidogyne mayaguensis</name>
    <dbReference type="NCBI Taxonomy" id="390850"/>
    <lineage>
        <taxon>Eukaryota</taxon>
        <taxon>Metazoa</taxon>
        <taxon>Ecdysozoa</taxon>
        <taxon>Nematoda</taxon>
        <taxon>Chromadorea</taxon>
        <taxon>Rhabditida</taxon>
        <taxon>Tylenchina</taxon>
        <taxon>Tylenchomorpha</taxon>
        <taxon>Tylenchoidea</taxon>
        <taxon>Meloidogynidae</taxon>
        <taxon>Meloidogyninae</taxon>
        <taxon>Meloidogyne</taxon>
    </lineage>
</organism>
<dbReference type="GO" id="GO:0005509">
    <property type="term" value="F:calcium ion binding"/>
    <property type="evidence" value="ECO:0007669"/>
    <property type="project" value="InterPro"/>
</dbReference>
<dbReference type="OrthoDB" id="26525at2759"/>
<dbReference type="Pfam" id="PF13499">
    <property type="entry name" value="EF-hand_7"/>
    <property type="match status" value="2"/>
</dbReference>
<protein>
    <recommendedName>
        <fullName evidence="6">EF-hand domain-containing protein</fullName>
    </recommendedName>
</protein>
<accession>A0A6V7UZ69</accession>
<dbReference type="SUPFAM" id="SSF47473">
    <property type="entry name" value="EF-hand"/>
    <property type="match status" value="1"/>
</dbReference>
<dbReference type="GO" id="GO:0016460">
    <property type="term" value="C:myosin II complex"/>
    <property type="evidence" value="ECO:0007669"/>
    <property type="project" value="TreeGrafter"/>
</dbReference>
<evidence type="ECO:0000259" key="6">
    <source>
        <dbReference type="PROSITE" id="PS50222"/>
    </source>
</evidence>
<evidence type="ECO:0000256" key="3">
    <source>
        <dbReference type="ARBA" id="ARBA00022837"/>
    </source>
</evidence>
<comment type="caution">
    <text evidence="7">The sequence shown here is derived from an EMBL/GenBank/DDBJ whole genome shotgun (WGS) entry which is preliminary data.</text>
</comment>
<comment type="similarity">
    <text evidence="5">Belongs to the troponin C family.</text>
</comment>
<keyword evidence="3" id="KW-0106">Calcium</keyword>
<gene>
    <name evidence="7" type="ORF">MENT_LOCUS19210</name>
</gene>
<dbReference type="AlphaFoldDB" id="A0A6V7UZ69"/>
<dbReference type="PANTHER" id="PTHR23048">
    <property type="entry name" value="MYOSIN LIGHT CHAIN 1, 3"/>
    <property type="match status" value="1"/>
</dbReference>
<dbReference type="FunFam" id="1.10.238.10:FF:000336">
    <property type="entry name" value="HLH domain-containing protein"/>
    <property type="match status" value="1"/>
</dbReference>
<dbReference type="FunFam" id="1.10.238.10:FF:000103">
    <property type="entry name" value="Troponin C Ib"/>
    <property type="match status" value="1"/>
</dbReference>
<dbReference type="Proteomes" id="UP000580250">
    <property type="component" value="Unassembled WGS sequence"/>
</dbReference>
<dbReference type="PROSITE" id="PS50222">
    <property type="entry name" value="EF_HAND_2"/>
    <property type="match status" value="4"/>
</dbReference>
<dbReference type="InterPro" id="IPR050230">
    <property type="entry name" value="CALM/Myosin/TropC-like"/>
</dbReference>
<evidence type="ECO:0000256" key="1">
    <source>
        <dbReference type="ARBA" id="ARBA00022723"/>
    </source>
</evidence>
<feature type="domain" description="EF-hand" evidence="6">
    <location>
        <begin position="52"/>
        <end position="87"/>
    </location>
</feature>
<evidence type="ECO:0000313" key="8">
    <source>
        <dbReference type="Proteomes" id="UP000580250"/>
    </source>
</evidence>
<dbReference type="InterPro" id="IPR002048">
    <property type="entry name" value="EF_hand_dom"/>
</dbReference>
<dbReference type="PROSITE" id="PS00018">
    <property type="entry name" value="EF_HAND_1"/>
    <property type="match status" value="2"/>
</dbReference>
<keyword evidence="4" id="KW-0514">Muscle protein</keyword>
<evidence type="ECO:0000256" key="4">
    <source>
        <dbReference type="ARBA" id="ARBA00023179"/>
    </source>
</evidence>